<accession>A0ABS4UTN4</accession>
<dbReference type="RefSeq" id="WP_209697730.1">
    <property type="nucleotide sequence ID" value="NZ_BAAAVU010000015.1"/>
</dbReference>
<dbReference type="Proteomes" id="UP000755585">
    <property type="component" value="Unassembled WGS sequence"/>
</dbReference>
<gene>
    <name evidence="1" type="ORF">JOF29_006113</name>
</gene>
<keyword evidence="2" id="KW-1185">Reference proteome</keyword>
<evidence type="ECO:0000313" key="2">
    <source>
        <dbReference type="Proteomes" id="UP000755585"/>
    </source>
</evidence>
<name>A0ABS4UTN4_9ACTN</name>
<dbReference type="EMBL" id="JAGINT010000002">
    <property type="protein sequence ID" value="MBP2355003.1"/>
    <property type="molecule type" value="Genomic_DNA"/>
</dbReference>
<comment type="caution">
    <text evidence="1">The sequence shown here is derived from an EMBL/GenBank/DDBJ whole genome shotgun (WGS) entry which is preliminary data.</text>
</comment>
<organism evidence="1 2">
    <name type="scientific">Kribbella aluminosa</name>
    <dbReference type="NCBI Taxonomy" id="416017"/>
    <lineage>
        <taxon>Bacteria</taxon>
        <taxon>Bacillati</taxon>
        <taxon>Actinomycetota</taxon>
        <taxon>Actinomycetes</taxon>
        <taxon>Propionibacteriales</taxon>
        <taxon>Kribbellaceae</taxon>
        <taxon>Kribbella</taxon>
    </lineage>
</organism>
<protein>
    <recommendedName>
        <fullName evidence="3">Twin-arginine translocation signal domain-containing protein</fullName>
    </recommendedName>
</protein>
<dbReference type="Gene3D" id="3.20.20.70">
    <property type="entry name" value="Aldolase class I"/>
    <property type="match status" value="1"/>
</dbReference>
<dbReference type="PROSITE" id="PS51318">
    <property type="entry name" value="TAT"/>
    <property type="match status" value="1"/>
</dbReference>
<evidence type="ECO:0000313" key="1">
    <source>
        <dbReference type="EMBL" id="MBP2355003.1"/>
    </source>
</evidence>
<sequence length="281" mass="31102">MDRIITSGVNRRTFLVGSIGTAAALGLSSRPGVASAAPTFKVYNAVRARPDLSAYGVPKRTMIYQNALVVNGTGDETLVKNTIQTNMTAGVTQACLDIEAWPLDSLPDADFAVNAAKYNEVAGWVKEVSPSFRLGWYGILPRRDYWSVIQGTTAAWYADNARRQVIADHVDDVYPSLYTFYTDQTGWVNYANANLTQAGIYNRPGYAIIWPKYHPSAPADIRGTFIARDYWRLQLETVLAHQQSAGSAIVGVAIWNDDSTWDPTADWWLETIDFVNDHNLG</sequence>
<dbReference type="InterPro" id="IPR006311">
    <property type="entry name" value="TAT_signal"/>
</dbReference>
<evidence type="ECO:0008006" key="3">
    <source>
        <dbReference type="Google" id="ProtNLM"/>
    </source>
</evidence>
<reference evidence="1 2" key="1">
    <citation type="submission" date="2021-03" db="EMBL/GenBank/DDBJ databases">
        <title>Sequencing the genomes of 1000 actinobacteria strains.</title>
        <authorList>
            <person name="Klenk H.-P."/>
        </authorList>
    </citation>
    <scope>NUCLEOTIDE SEQUENCE [LARGE SCALE GENOMIC DNA]</scope>
    <source>
        <strain evidence="1 2">DSM 18824</strain>
    </source>
</reference>
<dbReference type="InterPro" id="IPR013785">
    <property type="entry name" value="Aldolase_TIM"/>
</dbReference>
<proteinExistence type="predicted"/>